<dbReference type="Gene3D" id="3.40.50.1820">
    <property type="entry name" value="alpha/beta hydrolase"/>
    <property type="match status" value="1"/>
</dbReference>
<dbReference type="PANTHER" id="PTHR43329">
    <property type="entry name" value="EPOXIDE HYDROLASE"/>
    <property type="match status" value="1"/>
</dbReference>
<accession>A0ABV1X3P0</accession>
<evidence type="ECO:0000313" key="4">
    <source>
        <dbReference type="Proteomes" id="UP001474181"/>
    </source>
</evidence>
<dbReference type="InterPro" id="IPR000073">
    <property type="entry name" value="AB_hydrolase_1"/>
</dbReference>
<dbReference type="Proteomes" id="UP001474181">
    <property type="component" value="Unassembled WGS sequence"/>
</dbReference>
<gene>
    <name evidence="3" type="ORF">ABT404_29710</name>
</gene>
<keyword evidence="4" id="KW-1185">Reference proteome</keyword>
<dbReference type="PRINTS" id="PR00412">
    <property type="entry name" value="EPOXHYDRLASE"/>
</dbReference>
<dbReference type="EMBL" id="JBEPEK010000258">
    <property type="protein sequence ID" value="MER7183600.1"/>
    <property type="molecule type" value="Genomic_DNA"/>
</dbReference>
<reference evidence="3 4" key="1">
    <citation type="submission" date="2024-06" db="EMBL/GenBank/DDBJ databases">
        <title>The Natural Products Discovery Center: Release of the First 8490 Sequenced Strains for Exploring Actinobacteria Biosynthetic Diversity.</title>
        <authorList>
            <person name="Kalkreuter E."/>
            <person name="Kautsar S.A."/>
            <person name="Yang D."/>
            <person name="Bader C.D."/>
            <person name="Teijaro C.N."/>
            <person name="Fluegel L."/>
            <person name="Davis C.M."/>
            <person name="Simpson J.R."/>
            <person name="Lauterbach L."/>
            <person name="Steele A.D."/>
            <person name="Gui C."/>
            <person name="Meng S."/>
            <person name="Li G."/>
            <person name="Viehrig K."/>
            <person name="Ye F."/>
            <person name="Su P."/>
            <person name="Kiefer A.F."/>
            <person name="Nichols A."/>
            <person name="Cepeda A.J."/>
            <person name="Yan W."/>
            <person name="Fan B."/>
            <person name="Jiang Y."/>
            <person name="Adhikari A."/>
            <person name="Zheng C.-J."/>
            <person name="Schuster L."/>
            <person name="Cowan T.M."/>
            <person name="Smanski M.J."/>
            <person name="Chevrette M.G."/>
            <person name="De Carvalho L.P.S."/>
            <person name="Shen B."/>
        </authorList>
    </citation>
    <scope>NUCLEOTIDE SEQUENCE [LARGE SCALE GENOMIC DNA]</scope>
    <source>
        <strain evidence="3 4">NPDC000234</strain>
    </source>
</reference>
<dbReference type="RefSeq" id="WP_350785055.1">
    <property type="nucleotide sequence ID" value="NZ_JBEPEK010000258.1"/>
</dbReference>
<name>A0ABV1X3P0_9ACTN</name>
<evidence type="ECO:0000313" key="3">
    <source>
        <dbReference type="EMBL" id="MER7183600.1"/>
    </source>
</evidence>
<comment type="caution">
    <text evidence="3">The sequence shown here is derived from an EMBL/GenBank/DDBJ whole genome shotgun (WGS) entry which is preliminary data.</text>
</comment>
<feature type="domain" description="AB hydrolase-1" evidence="2">
    <location>
        <begin position="28"/>
        <end position="272"/>
    </location>
</feature>
<dbReference type="Pfam" id="PF00561">
    <property type="entry name" value="Abhydrolase_1"/>
    <property type="match status" value="1"/>
</dbReference>
<protein>
    <submittedName>
        <fullName evidence="3">Alpha/beta hydrolase</fullName>
    </submittedName>
</protein>
<dbReference type="SUPFAM" id="SSF53474">
    <property type="entry name" value="alpha/beta-Hydrolases"/>
    <property type="match status" value="1"/>
</dbReference>
<keyword evidence="1 3" id="KW-0378">Hydrolase</keyword>
<dbReference type="GO" id="GO:0016787">
    <property type="term" value="F:hydrolase activity"/>
    <property type="evidence" value="ECO:0007669"/>
    <property type="project" value="UniProtKB-KW"/>
</dbReference>
<sequence>MGTLAGFEHRTSTVNGVRLHYVIGGSGPAVLLLHGWPQTWYEWRHVMSGLSGYTVVAPDLRGFGYSGKPATGYDGVTLARDLAELVQFLGLHDVTVIGHDWGAVFGYLYAADHREQVSALGIIEMALPGVGSMEPAMQPQPDGNFLWHMGFQSVPDVPELLITGKERTYLRWFFEHFAFDPAAITESDLDEYVAAITQAGALRAGLGVYQDFFTTAEQVADRAKVPLDIPVVAWGGEACLADLSLASVQQVAPHATGGVIDRCGHWAAEERPVFVVDVIRSLTAPSVYTTR</sequence>
<organism evidence="3 4">
    <name type="scientific">Streptomyces hyaluromycini</name>
    <dbReference type="NCBI Taxonomy" id="1377993"/>
    <lineage>
        <taxon>Bacteria</taxon>
        <taxon>Bacillati</taxon>
        <taxon>Actinomycetota</taxon>
        <taxon>Actinomycetes</taxon>
        <taxon>Kitasatosporales</taxon>
        <taxon>Streptomycetaceae</taxon>
        <taxon>Streptomyces</taxon>
    </lineage>
</organism>
<dbReference type="InterPro" id="IPR000639">
    <property type="entry name" value="Epox_hydrolase-like"/>
</dbReference>
<evidence type="ECO:0000256" key="1">
    <source>
        <dbReference type="ARBA" id="ARBA00022801"/>
    </source>
</evidence>
<proteinExistence type="predicted"/>
<dbReference type="InterPro" id="IPR029058">
    <property type="entry name" value="AB_hydrolase_fold"/>
</dbReference>
<evidence type="ECO:0000259" key="2">
    <source>
        <dbReference type="Pfam" id="PF00561"/>
    </source>
</evidence>